<dbReference type="AlphaFoldDB" id="A0A235B6M8"/>
<evidence type="ECO:0000313" key="2">
    <source>
        <dbReference type="EMBL" id="OYD07958.1"/>
    </source>
</evidence>
<evidence type="ECO:0000313" key="3">
    <source>
        <dbReference type="Proteomes" id="UP000215459"/>
    </source>
</evidence>
<protein>
    <submittedName>
        <fullName evidence="2">Uncharacterized protein</fullName>
    </submittedName>
</protein>
<name>A0A235B6M8_9BACL</name>
<dbReference type="EMBL" id="NOWF01000004">
    <property type="protein sequence ID" value="OYD07958.1"/>
    <property type="molecule type" value="Genomic_DNA"/>
</dbReference>
<accession>A0A235B6M8</accession>
<sequence length="77" mass="8551">MIEGFQGEEHYARHGGTRFSPNAPAEEINQFVRELPEERKETFYELLKELSEAGLITLHNDGVLADGEGEVGGSDEC</sequence>
<keyword evidence="3" id="KW-1185">Reference proteome</keyword>
<comment type="caution">
    <text evidence="2">The sequence shown here is derived from an EMBL/GenBank/DDBJ whole genome shotgun (WGS) entry which is preliminary data.</text>
</comment>
<dbReference type="RefSeq" id="WP_094263995.1">
    <property type="nucleotide sequence ID" value="NZ_NOWF01000004.1"/>
</dbReference>
<dbReference type="Proteomes" id="UP000215459">
    <property type="component" value="Unassembled WGS sequence"/>
</dbReference>
<dbReference type="OrthoDB" id="2376725at2"/>
<proteinExistence type="predicted"/>
<feature type="region of interest" description="Disordered" evidence="1">
    <location>
        <begin position="1"/>
        <end position="24"/>
    </location>
</feature>
<reference evidence="2 3" key="1">
    <citation type="submission" date="2017-07" db="EMBL/GenBank/DDBJ databases">
        <title>The genome sequence of Paludifilum halophilum highlights mechanisms for microbial adaptation to high salt environemnts.</title>
        <authorList>
            <person name="Belbahri L."/>
        </authorList>
    </citation>
    <scope>NUCLEOTIDE SEQUENCE [LARGE SCALE GENOMIC DNA]</scope>
    <source>
        <strain evidence="2 3">DSM 102817</strain>
    </source>
</reference>
<evidence type="ECO:0000256" key="1">
    <source>
        <dbReference type="SAM" id="MobiDB-lite"/>
    </source>
</evidence>
<organism evidence="2 3">
    <name type="scientific">Paludifilum halophilum</name>
    <dbReference type="NCBI Taxonomy" id="1642702"/>
    <lineage>
        <taxon>Bacteria</taxon>
        <taxon>Bacillati</taxon>
        <taxon>Bacillota</taxon>
        <taxon>Bacilli</taxon>
        <taxon>Bacillales</taxon>
        <taxon>Thermoactinomycetaceae</taxon>
        <taxon>Paludifilum</taxon>
    </lineage>
</organism>
<gene>
    <name evidence="2" type="ORF">CHM34_07490</name>
</gene>